<feature type="transmembrane region" description="Helical" evidence="1">
    <location>
        <begin position="234"/>
        <end position="255"/>
    </location>
</feature>
<keyword evidence="1" id="KW-0812">Transmembrane</keyword>
<reference evidence="2 3" key="1">
    <citation type="submission" date="2020-01" db="EMBL/GenBank/DDBJ databases">
        <title>Insect and environment-associated Actinomycetes.</title>
        <authorList>
            <person name="Currrie C."/>
            <person name="Chevrette M."/>
            <person name="Carlson C."/>
            <person name="Stubbendieck R."/>
            <person name="Wendt-Pienkowski E."/>
        </authorList>
    </citation>
    <scope>NUCLEOTIDE SEQUENCE [LARGE SCALE GENOMIC DNA]</scope>
    <source>
        <strain evidence="2 3">SID11342</strain>
    </source>
</reference>
<evidence type="ECO:0000313" key="3">
    <source>
        <dbReference type="Proteomes" id="UP000471293"/>
    </source>
</evidence>
<gene>
    <name evidence="2" type="ORF">G3I29_02320</name>
</gene>
<protein>
    <submittedName>
        <fullName evidence="2">Uncharacterized protein</fullName>
    </submittedName>
</protein>
<organism evidence="2 3">
    <name type="scientific">Streptomyces halstedii</name>
    <dbReference type="NCBI Taxonomy" id="1944"/>
    <lineage>
        <taxon>Bacteria</taxon>
        <taxon>Bacillati</taxon>
        <taxon>Actinomycetota</taxon>
        <taxon>Actinomycetes</taxon>
        <taxon>Kitasatosporales</taxon>
        <taxon>Streptomycetaceae</taxon>
        <taxon>Streptomyces</taxon>
    </lineage>
</organism>
<evidence type="ECO:0000256" key="1">
    <source>
        <dbReference type="SAM" id="Phobius"/>
    </source>
</evidence>
<keyword evidence="1" id="KW-0472">Membrane</keyword>
<feature type="transmembrane region" description="Helical" evidence="1">
    <location>
        <begin position="113"/>
        <end position="132"/>
    </location>
</feature>
<comment type="caution">
    <text evidence="2">The sequence shown here is derived from an EMBL/GenBank/DDBJ whole genome shotgun (WGS) entry which is preliminary data.</text>
</comment>
<sequence>MTESRSESTEGRSPRPGGVVRLYPAAYRRQHGAEIAATLADIADAEGRWGVRRETAAVAGHALRMRTGLGSARPAGRVLAGLTPYVVAVAASLSAALLAVWPLEPQAWDGERTYTPLAYAPWLAVLGCLIAGRWTGARISAAGALAGAAGSVPLAFWSGGQEGLSQNLPTLLGLAVAATAVLAAPPDLPPTAPRARRNATLTALALGVPLLVASTTVFQALAGPGIVESARPEPVRVLLLFAPLVLAFPAALGLARSRHGGAVAAVVIVAACALIYEYGLLASVPYGAGMLIGKVGFLTGLAALLIRLALRLRVTREHPGTS</sequence>
<dbReference type="EMBL" id="JAAGLQ010000046">
    <property type="protein sequence ID" value="NEA14395.1"/>
    <property type="molecule type" value="Genomic_DNA"/>
</dbReference>
<feature type="transmembrane region" description="Helical" evidence="1">
    <location>
        <begin position="78"/>
        <end position="101"/>
    </location>
</feature>
<dbReference type="RefSeq" id="WP_164342253.1">
    <property type="nucleotide sequence ID" value="NZ_JAAGLQ010000046.1"/>
</dbReference>
<accession>A0A6N9U0L7</accession>
<feature type="transmembrane region" description="Helical" evidence="1">
    <location>
        <begin position="200"/>
        <end position="222"/>
    </location>
</feature>
<dbReference type="AlphaFoldDB" id="A0A6N9U0L7"/>
<feature type="transmembrane region" description="Helical" evidence="1">
    <location>
        <begin position="287"/>
        <end position="310"/>
    </location>
</feature>
<dbReference type="Proteomes" id="UP000471293">
    <property type="component" value="Unassembled WGS sequence"/>
</dbReference>
<feature type="transmembrane region" description="Helical" evidence="1">
    <location>
        <begin position="262"/>
        <end position="281"/>
    </location>
</feature>
<name>A0A6N9U0L7_STRHA</name>
<proteinExistence type="predicted"/>
<keyword evidence="1" id="KW-1133">Transmembrane helix</keyword>
<evidence type="ECO:0000313" key="2">
    <source>
        <dbReference type="EMBL" id="NEA14395.1"/>
    </source>
</evidence>